<sequence length="138" mass="15899">ANHAGVTVQEVGVTQAKVEFDQFASGSHGYIFGDSLDDRRSEGEDDVNDEDIANAMQLCFENRAIKDDEEVDDIDMERVEEESEAAQVKAEYNEAWRWFRDPSEDLMNRCKEDAPWIKSPMVTHPRLVMRSHDNKLDY</sequence>
<evidence type="ECO:0000313" key="1">
    <source>
        <dbReference type="EMBL" id="KAG0246571.1"/>
    </source>
</evidence>
<reference evidence="1" key="1">
    <citation type="journal article" date="2020" name="Fungal Divers.">
        <title>Resolving the Mortierellaceae phylogeny through synthesis of multi-gene phylogenetics and phylogenomics.</title>
        <authorList>
            <person name="Vandepol N."/>
            <person name="Liber J."/>
            <person name="Desiro A."/>
            <person name="Na H."/>
            <person name="Kennedy M."/>
            <person name="Barry K."/>
            <person name="Grigoriev I.V."/>
            <person name="Miller A.N."/>
            <person name="O'Donnell K."/>
            <person name="Stajich J.E."/>
            <person name="Bonito G."/>
        </authorList>
    </citation>
    <scope>NUCLEOTIDE SEQUENCE</scope>
    <source>
        <strain evidence="1">KOD948</strain>
    </source>
</reference>
<gene>
    <name evidence="1" type="ORF">BG011_002387</name>
</gene>
<keyword evidence="2" id="KW-1185">Reference proteome</keyword>
<accession>A0A9P6PKL3</accession>
<comment type="caution">
    <text evidence="1">The sequence shown here is derived from an EMBL/GenBank/DDBJ whole genome shotgun (WGS) entry which is preliminary data.</text>
</comment>
<dbReference type="AlphaFoldDB" id="A0A9P6PKL3"/>
<protein>
    <submittedName>
        <fullName evidence="1">Uncharacterized protein</fullName>
    </submittedName>
</protein>
<dbReference type="OrthoDB" id="10393998at2759"/>
<organism evidence="1 2">
    <name type="scientific">Mortierella polycephala</name>
    <dbReference type="NCBI Taxonomy" id="41804"/>
    <lineage>
        <taxon>Eukaryota</taxon>
        <taxon>Fungi</taxon>
        <taxon>Fungi incertae sedis</taxon>
        <taxon>Mucoromycota</taxon>
        <taxon>Mortierellomycotina</taxon>
        <taxon>Mortierellomycetes</taxon>
        <taxon>Mortierellales</taxon>
        <taxon>Mortierellaceae</taxon>
        <taxon>Mortierella</taxon>
    </lineage>
</organism>
<dbReference type="Proteomes" id="UP000726737">
    <property type="component" value="Unassembled WGS sequence"/>
</dbReference>
<proteinExistence type="predicted"/>
<name>A0A9P6PKL3_9FUNG</name>
<evidence type="ECO:0000313" key="2">
    <source>
        <dbReference type="Proteomes" id="UP000726737"/>
    </source>
</evidence>
<feature type="non-terminal residue" evidence="1">
    <location>
        <position position="1"/>
    </location>
</feature>
<dbReference type="EMBL" id="JAAAJA010001753">
    <property type="protein sequence ID" value="KAG0246571.1"/>
    <property type="molecule type" value="Genomic_DNA"/>
</dbReference>